<comment type="cofactor">
    <cofactor evidence="17 20">
        <name>Ca(2+)</name>
        <dbReference type="ChEBI" id="CHEBI:29108"/>
    </cofactor>
    <text evidence="17 20">Binds 2 calcium ions per subunit.</text>
</comment>
<feature type="binding site" evidence="17">
    <location>
        <position position="77"/>
    </location>
    <ligand>
        <name>Ca(2+)</name>
        <dbReference type="ChEBI" id="CHEBI:29108"/>
        <label>1</label>
    </ligand>
</feature>
<dbReference type="GO" id="GO:0006979">
    <property type="term" value="P:response to oxidative stress"/>
    <property type="evidence" value="ECO:0007669"/>
    <property type="project" value="UniProtKB-UniRule"/>
</dbReference>
<evidence type="ECO:0000256" key="4">
    <source>
        <dbReference type="ARBA" id="ARBA00012313"/>
    </source>
</evidence>
<evidence type="ECO:0000256" key="1">
    <source>
        <dbReference type="ARBA" id="ARBA00000189"/>
    </source>
</evidence>
<dbReference type="GO" id="GO:0046872">
    <property type="term" value="F:metal ion binding"/>
    <property type="evidence" value="ECO:0007669"/>
    <property type="project" value="UniProtKB-UniRule"/>
</dbReference>
<evidence type="ECO:0000256" key="9">
    <source>
        <dbReference type="ARBA" id="ARBA00022729"/>
    </source>
</evidence>
<feature type="binding site" evidence="17">
    <location>
        <position position="80"/>
    </location>
    <ligand>
        <name>Ca(2+)</name>
        <dbReference type="ChEBI" id="CHEBI:29108"/>
        <label>1</label>
    </ligand>
</feature>
<dbReference type="PRINTS" id="PR00458">
    <property type="entry name" value="PEROXIDASE"/>
</dbReference>
<dbReference type="PRINTS" id="PR00461">
    <property type="entry name" value="PLPEROXIDASE"/>
</dbReference>
<dbReference type="FunFam" id="1.10.520.10:FF:000008">
    <property type="entry name" value="Peroxidase"/>
    <property type="match status" value="1"/>
</dbReference>
<evidence type="ECO:0000256" key="8">
    <source>
        <dbReference type="ARBA" id="ARBA00022723"/>
    </source>
</evidence>
<feature type="binding site" evidence="17">
    <location>
        <position position="82"/>
    </location>
    <ligand>
        <name>Ca(2+)</name>
        <dbReference type="ChEBI" id="CHEBI:29108"/>
        <label>1</label>
    </ligand>
</feature>
<evidence type="ECO:0000256" key="13">
    <source>
        <dbReference type="ARBA" id="ARBA00023157"/>
    </source>
</evidence>
<dbReference type="InterPro" id="IPR010255">
    <property type="entry name" value="Haem_peroxidase_sf"/>
</dbReference>
<dbReference type="GO" id="GO:0005576">
    <property type="term" value="C:extracellular region"/>
    <property type="evidence" value="ECO:0007669"/>
    <property type="project" value="UniProtKB-SubCell"/>
</dbReference>
<feature type="binding site" description="axial binding residue" evidence="17">
    <location>
        <position position="204"/>
    </location>
    <ligand>
        <name>heme b</name>
        <dbReference type="ChEBI" id="CHEBI:60344"/>
    </ligand>
    <ligandPart>
        <name>Fe</name>
        <dbReference type="ChEBI" id="CHEBI:18248"/>
    </ligandPart>
</feature>
<keyword evidence="13 19" id="KW-1015">Disulfide bond</keyword>
<evidence type="ECO:0000256" key="15">
    <source>
        <dbReference type="PIRSR" id="PIRSR600823-1"/>
    </source>
</evidence>
<dbReference type="Gene3D" id="1.10.520.10">
    <property type="match status" value="1"/>
</dbReference>
<dbReference type="InterPro" id="IPR002016">
    <property type="entry name" value="Haem_peroxidase"/>
</dbReference>
<evidence type="ECO:0000256" key="12">
    <source>
        <dbReference type="ARBA" id="ARBA00023004"/>
    </source>
</evidence>
<dbReference type="Pfam" id="PF00141">
    <property type="entry name" value="peroxidase"/>
    <property type="match status" value="1"/>
</dbReference>
<evidence type="ECO:0000259" key="21">
    <source>
        <dbReference type="PROSITE" id="PS50873"/>
    </source>
</evidence>
<evidence type="ECO:0000256" key="19">
    <source>
        <dbReference type="PIRSR" id="PIRSR600823-5"/>
    </source>
</evidence>
<organism evidence="22 23">
    <name type="scientific">Turnera subulata</name>
    <dbReference type="NCBI Taxonomy" id="218843"/>
    <lineage>
        <taxon>Eukaryota</taxon>
        <taxon>Viridiplantae</taxon>
        <taxon>Streptophyta</taxon>
        <taxon>Embryophyta</taxon>
        <taxon>Tracheophyta</taxon>
        <taxon>Spermatophyta</taxon>
        <taxon>Magnoliopsida</taxon>
        <taxon>eudicotyledons</taxon>
        <taxon>Gunneridae</taxon>
        <taxon>Pentapetalae</taxon>
        <taxon>rosids</taxon>
        <taxon>fabids</taxon>
        <taxon>Malpighiales</taxon>
        <taxon>Passifloraceae</taxon>
        <taxon>Turnera</taxon>
    </lineage>
</organism>
<evidence type="ECO:0000256" key="3">
    <source>
        <dbReference type="ARBA" id="ARBA00006873"/>
    </source>
</evidence>
<protein>
    <recommendedName>
        <fullName evidence="4 20">Peroxidase</fullName>
        <ecNumber evidence="4 20">1.11.1.7</ecNumber>
    </recommendedName>
</protein>
<evidence type="ECO:0000256" key="11">
    <source>
        <dbReference type="ARBA" id="ARBA00023002"/>
    </source>
</evidence>
<comment type="similarity">
    <text evidence="20">Belongs to the peroxidase family. Classical plant (class III) peroxidase subfamily.</text>
</comment>
<dbReference type="GO" id="GO:0042744">
    <property type="term" value="P:hydrogen peroxide catabolic process"/>
    <property type="evidence" value="ECO:0007669"/>
    <property type="project" value="UniProtKB-KW"/>
</dbReference>
<feature type="binding site" evidence="17">
    <location>
        <position position="84"/>
    </location>
    <ligand>
        <name>Ca(2+)</name>
        <dbReference type="ChEBI" id="CHEBI:29108"/>
        <label>1</label>
    </ligand>
</feature>
<dbReference type="CDD" id="cd00693">
    <property type="entry name" value="secretory_peroxidase"/>
    <property type="match status" value="1"/>
</dbReference>
<reference evidence="22" key="1">
    <citation type="submission" date="2022-02" db="EMBL/GenBank/DDBJ databases">
        <authorList>
            <person name="Henning P.M."/>
            <person name="McCubbin A.G."/>
            <person name="Shore J.S."/>
        </authorList>
    </citation>
    <scope>NUCLEOTIDE SEQUENCE</scope>
    <source>
        <strain evidence="22">F60SS</strain>
        <tissue evidence="22">Leaves</tissue>
    </source>
</reference>
<feature type="site" description="Transition state stabilizer" evidence="18">
    <location>
        <position position="72"/>
    </location>
</feature>
<dbReference type="FunFam" id="1.10.420.10:FF:000007">
    <property type="entry name" value="Peroxidase"/>
    <property type="match status" value="1"/>
</dbReference>
<evidence type="ECO:0000313" key="22">
    <source>
        <dbReference type="EMBL" id="KAJ4830634.1"/>
    </source>
</evidence>
<proteinExistence type="inferred from homology"/>
<dbReference type="Proteomes" id="UP001141552">
    <property type="component" value="Unassembled WGS sequence"/>
</dbReference>
<keyword evidence="8 17" id="KW-0479">Metal-binding</keyword>
<feature type="binding site" evidence="17">
    <location>
        <position position="86"/>
    </location>
    <ligand>
        <name>Ca(2+)</name>
        <dbReference type="ChEBI" id="CHEBI:29108"/>
        <label>1</label>
    </ligand>
</feature>
<comment type="similarity">
    <text evidence="3">Belongs to the peroxidase family. Ascorbate peroxidase subfamily.</text>
</comment>
<dbReference type="InterPro" id="IPR019793">
    <property type="entry name" value="Peroxidases_heam-ligand_BS"/>
</dbReference>
<feature type="binding site" evidence="17">
    <location>
        <position position="257"/>
    </location>
    <ligand>
        <name>Ca(2+)</name>
        <dbReference type="ChEBI" id="CHEBI:29108"/>
        <label>2</label>
    </ligand>
</feature>
<keyword evidence="9 20" id="KW-0732">Signal</keyword>
<feature type="disulfide bond" evidence="19">
    <location>
        <begin position="132"/>
        <end position="333"/>
    </location>
</feature>
<evidence type="ECO:0000256" key="2">
    <source>
        <dbReference type="ARBA" id="ARBA00002322"/>
    </source>
</evidence>
<evidence type="ECO:0000256" key="16">
    <source>
        <dbReference type="PIRSR" id="PIRSR600823-2"/>
    </source>
</evidence>
<accession>A0A9Q0FH50</accession>
<dbReference type="AlphaFoldDB" id="A0A9Q0FH50"/>
<comment type="cofactor">
    <cofactor evidence="17 20">
        <name>heme b</name>
        <dbReference type="ChEBI" id="CHEBI:60344"/>
    </cofactor>
    <text evidence="17 20">Binds 1 heme b (iron(II)-protoporphyrin IX) group per subunit.</text>
</comment>
<evidence type="ECO:0000256" key="14">
    <source>
        <dbReference type="ARBA" id="ARBA00023324"/>
    </source>
</evidence>
<dbReference type="InterPro" id="IPR019794">
    <property type="entry name" value="Peroxidases_AS"/>
</dbReference>
<comment type="caution">
    <text evidence="22">The sequence shown here is derived from an EMBL/GenBank/DDBJ whole genome shotgun (WGS) entry which is preliminary data.</text>
</comment>
<evidence type="ECO:0000256" key="17">
    <source>
        <dbReference type="PIRSR" id="PIRSR600823-3"/>
    </source>
</evidence>
<keyword evidence="12 17" id="KW-0408">Iron</keyword>
<keyword evidence="11 20" id="KW-0560">Oxidoreductase</keyword>
<evidence type="ECO:0000256" key="5">
    <source>
        <dbReference type="ARBA" id="ARBA00022525"/>
    </source>
</evidence>
<dbReference type="SUPFAM" id="SSF48113">
    <property type="entry name" value="Heme-dependent peroxidases"/>
    <property type="match status" value="1"/>
</dbReference>
<dbReference type="Gene3D" id="1.10.420.10">
    <property type="entry name" value="Peroxidase, domain 2"/>
    <property type="match status" value="1"/>
</dbReference>
<keyword evidence="5 20" id="KW-0964">Secreted</keyword>
<feature type="disulfide bond" evidence="19">
    <location>
        <begin position="211"/>
        <end position="243"/>
    </location>
</feature>
<dbReference type="EMBL" id="JAKUCV010005579">
    <property type="protein sequence ID" value="KAJ4830634.1"/>
    <property type="molecule type" value="Genomic_DNA"/>
</dbReference>
<evidence type="ECO:0000256" key="10">
    <source>
        <dbReference type="ARBA" id="ARBA00022837"/>
    </source>
</evidence>
<dbReference type="InterPro" id="IPR033905">
    <property type="entry name" value="Secretory_peroxidase"/>
</dbReference>
<evidence type="ECO:0000256" key="7">
    <source>
        <dbReference type="ARBA" id="ARBA00022617"/>
    </source>
</evidence>
<feature type="binding site" evidence="17">
    <location>
        <position position="205"/>
    </location>
    <ligand>
        <name>Ca(2+)</name>
        <dbReference type="ChEBI" id="CHEBI:29108"/>
        <label>2</label>
    </ligand>
</feature>
<dbReference type="PROSITE" id="PS00436">
    <property type="entry name" value="PEROXIDASE_2"/>
    <property type="match status" value="1"/>
</dbReference>
<keyword evidence="6 20" id="KW-0575">Peroxidase</keyword>
<feature type="signal peptide" evidence="20">
    <location>
        <begin position="1"/>
        <end position="27"/>
    </location>
</feature>
<feature type="disulfide bond" evidence="19">
    <location>
        <begin position="45"/>
        <end position="126"/>
    </location>
</feature>
<dbReference type="InterPro" id="IPR000823">
    <property type="entry name" value="Peroxidase_pln"/>
</dbReference>
<dbReference type="GO" id="GO:0020037">
    <property type="term" value="F:heme binding"/>
    <property type="evidence" value="ECO:0007669"/>
    <property type="project" value="UniProtKB-UniRule"/>
</dbReference>
<feature type="binding site" evidence="16">
    <location>
        <position position="174"/>
    </location>
    <ligand>
        <name>substrate</name>
    </ligand>
</feature>
<dbReference type="OrthoDB" id="2113341at2759"/>
<feature type="active site" description="Proton acceptor" evidence="15">
    <location>
        <position position="76"/>
    </location>
</feature>
<comment type="function">
    <text evidence="2">Removal of H(2)O(2), oxidation of toxic reductants, biosynthesis and degradation of lignin, suberization, auxin catabolism, response to environmental stresses such as wounding, pathogen attack and oxidative stress. These functions might be dependent on each isozyme/isoform in each plant tissue.</text>
</comment>
<feature type="chain" id="PRO_5040539146" description="Peroxidase" evidence="20">
    <location>
        <begin position="28"/>
        <end position="338"/>
    </location>
</feature>
<keyword evidence="7 20" id="KW-0349">Heme</keyword>
<evidence type="ECO:0000313" key="23">
    <source>
        <dbReference type="Proteomes" id="UP001141552"/>
    </source>
</evidence>
<sequence length="338" mass="37187">MAKVLFCVPLALTIFSFFCLIPCFALASENNSNGCLRYGFYDESCPDAERIIFNAVADKFSEAPESTAGALRIFFHDCFVEGCDASVLIVSSSTTKAERDAEINLSLSANGFDLFFRAKEAVESQCPKKVSCADVMTIATRDCVYMLGGPRFEVQTGRRDGLTSEASTVLANIPQPNQTLSQIISLFKSKGLSVLDMVVLSGAHTIGASHCKEFMNRIYSYNASFEIDPTMDQKYAKKLRETCPERKLDPTVLAFNDVTTPLDFDNAYYSNLQKGLGLLGTDQILALDPRSRAYVDLMAKDNQVFVSHFIKSVVKLGTVGVKTGEEGEIRHYCGSFNT</sequence>
<evidence type="ECO:0000256" key="18">
    <source>
        <dbReference type="PIRSR" id="PIRSR600823-4"/>
    </source>
</evidence>
<evidence type="ECO:0000256" key="6">
    <source>
        <dbReference type="ARBA" id="ARBA00022559"/>
    </source>
</evidence>
<dbReference type="GO" id="GO:0140825">
    <property type="term" value="F:lactoperoxidase activity"/>
    <property type="evidence" value="ECO:0007669"/>
    <property type="project" value="UniProtKB-EC"/>
</dbReference>
<evidence type="ECO:0000256" key="20">
    <source>
        <dbReference type="RuleBase" id="RU362060"/>
    </source>
</evidence>
<dbReference type="PANTHER" id="PTHR31517">
    <property type="match status" value="1"/>
</dbReference>
<keyword evidence="10 17" id="KW-0106">Calcium</keyword>
<feature type="binding site" evidence="17">
    <location>
        <position position="265"/>
    </location>
    <ligand>
        <name>Ca(2+)</name>
        <dbReference type="ChEBI" id="CHEBI:29108"/>
        <label>2</label>
    </ligand>
</feature>
<gene>
    <name evidence="22" type="ORF">Tsubulata_936744</name>
</gene>
<comment type="subcellular location">
    <subcellularLocation>
        <location evidence="20">Secreted</location>
    </subcellularLocation>
</comment>
<dbReference type="PROSITE" id="PS50873">
    <property type="entry name" value="PEROXIDASE_4"/>
    <property type="match status" value="1"/>
</dbReference>
<feature type="disulfide bond" evidence="19">
    <location>
        <begin position="78"/>
        <end position="83"/>
    </location>
</feature>
<keyword evidence="14 20" id="KW-0376">Hydrogen peroxide</keyword>
<feature type="domain" description="Plant heme peroxidase family profile" evidence="21">
    <location>
        <begin position="35"/>
        <end position="337"/>
    </location>
</feature>
<dbReference type="PANTHER" id="PTHR31517:SF59">
    <property type="entry name" value="PEROXIDASE"/>
    <property type="match status" value="1"/>
</dbReference>
<keyword evidence="23" id="KW-1185">Reference proteome</keyword>
<dbReference type="EC" id="1.11.1.7" evidence="4 20"/>
<dbReference type="PROSITE" id="PS00435">
    <property type="entry name" value="PEROXIDASE_1"/>
    <property type="match status" value="1"/>
</dbReference>
<name>A0A9Q0FH50_9ROSI</name>
<feature type="binding site" evidence="17">
    <location>
        <position position="260"/>
    </location>
    <ligand>
        <name>Ca(2+)</name>
        <dbReference type="ChEBI" id="CHEBI:29108"/>
        <label>2</label>
    </ligand>
</feature>
<feature type="binding site" evidence="17">
    <location>
        <position position="98"/>
    </location>
    <ligand>
        <name>Ca(2+)</name>
        <dbReference type="ChEBI" id="CHEBI:29108"/>
        <label>1</label>
    </ligand>
</feature>
<reference evidence="22" key="2">
    <citation type="journal article" date="2023" name="Plants (Basel)">
        <title>Annotation of the Turnera subulata (Passifloraceae) Draft Genome Reveals the S-Locus Evolved after the Divergence of Turneroideae from Passifloroideae in a Stepwise Manner.</title>
        <authorList>
            <person name="Henning P.M."/>
            <person name="Roalson E.H."/>
            <person name="Mir W."/>
            <person name="McCubbin A.G."/>
            <person name="Shore J.S."/>
        </authorList>
    </citation>
    <scope>NUCLEOTIDE SEQUENCE</scope>
    <source>
        <strain evidence="22">F60SS</strain>
    </source>
</reference>
<comment type="catalytic activity">
    <reaction evidence="1 20">
        <text>2 a phenolic donor + H2O2 = 2 a phenolic radical donor + 2 H2O</text>
        <dbReference type="Rhea" id="RHEA:56136"/>
        <dbReference type="ChEBI" id="CHEBI:15377"/>
        <dbReference type="ChEBI" id="CHEBI:16240"/>
        <dbReference type="ChEBI" id="CHEBI:139520"/>
        <dbReference type="ChEBI" id="CHEBI:139521"/>
        <dbReference type="EC" id="1.11.1.7"/>
    </reaction>
</comment>